<keyword evidence="3 8" id="KW-0813">Transport</keyword>
<evidence type="ECO:0000313" key="10">
    <source>
        <dbReference type="EMBL" id="RBP70046.1"/>
    </source>
</evidence>
<keyword evidence="4 8" id="KW-1003">Cell membrane</keyword>
<comment type="caution">
    <text evidence="10">The sequence shown here is derived from an EMBL/GenBank/DDBJ whole genome shotgun (WGS) entry which is preliminary data.</text>
</comment>
<evidence type="ECO:0000256" key="3">
    <source>
        <dbReference type="ARBA" id="ARBA00022448"/>
    </source>
</evidence>
<dbReference type="Gene3D" id="1.10.1760.20">
    <property type="match status" value="1"/>
</dbReference>
<keyword evidence="11" id="KW-1185">Reference proteome</keyword>
<organism evidence="10 11">
    <name type="scientific">Alkalibaculum bacchi</name>
    <dbReference type="NCBI Taxonomy" id="645887"/>
    <lineage>
        <taxon>Bacteria</taxon>
        <taxon>Bacillati</taxon>
        <taxon>Bacillota</taxon>
        <taxon>Clostridia</taxon>
        <taxon>Eubacteriales</taxon>
        <taxon>Eubacteriaceae</taxon>
        <taxon>Alkalibaculum</taxon>
    </lineage>
</organism>
<evidence type="ECO:0000256" key="5">
    <source>
        <dbReference type="ARBA" id="ARBA00022692"/>
    </source>
</evidence>
<comment type="function">
    <text evidence="8">Probably a riboflavin-binding protein that interacts with the energy-coupling factor (ECF) ABC-transporter complex.</text>
</comment>
<proteinExistence type="inferred from homology"/>
<feature type="transmembrane region" description="Helical" evidence="9">
    <location>
        <begin position="12"/>
        <end position="37"/>
    </location>
</feature>
<feature type="transmembrane region" description="Helical" evidence="9">
    <location>
        <begin position="83"/>
        <end position="100"/>
    </location>
</feature>
<dbReference type="OrthoDB" id="9809216at2"/>
<keyword evidence="7 8" id="KW-0472">Membrane</keyword>
<sequence length="195" mass="21368">MASNKTKYLVRIAVLSTIAFILMYIDFPIPMLFPAFLKIDVSDIPAILGAFSMGPVAGVLIEFIKNILHLIVKGSETGGVGQLANFLIGCAWVIPIGMIYKREKTKKNAITGLTVGAISMIIIAGFVNYYITLPFYETMMPMEAIVGMGSVVNPAIKDYLTLILYGITPFNILKTLGISIITMLMYKKVSPILHK</sequence>
<dbReference type="Proteomes" id="UP000253490">
    <property type="component" value="Unassembled WGS sequence"/>
</dbReference>
<evidence type="ECO:0000256" key="8">
    <source>
        <dbReference type="PIRNR" id="PIRNR037778"/>
    </source>
</evidence>
<evidence type="ECO:0000256" key="1">
    <source>
        <dbReference type="ARBA" id="ARBA00004651"/>
    </source>
</evidence>
<evidence type="ECO:0000256" key="6">
    <source>
        <dbReference type="ARBA" id="ARBA00022989"/>
    </source>
</evidence>
<dbReference type="PANTHER" id="PTHR38438:SF1">
    <property type="entry name" value="RIBOFLAVIN TRANSPORTER RIBU"/>
    <property type="match status" value="1"/>
</dbReference>
<name>A0A366IFC6_9FIRM</name>
<comment type="subcellular location">
    <subcellularLocation>
        <location evidence="1">Cell membrane</location>
        <topology evidence="1">Multi-pass membrane protein</topology>
    </subcellularLocation>
</comment>
<dbReference type="RefSeq" id="WP_113919259.1">
    <property type="nucleotide sequence ID" value="NZ_QNRX01000001.1"/>
</dbReference>
<dbReference type="InterPro" id="IPR025720">
    <property type="entry name" value="RibU"/>
</dbReference>
<accession>A0A366IFC6</accession>
<feature type="transmembrane region" description="Helical" evidence="9">
    <location>
        <begin position="44"/>
        <end position="63"/>
    </location>
</feature>
<feature type="transmembrane region" description="Helical" evidence="9">
    <location>
        <begin position="112"/>
        <end position="131"/>
    </location>
</feature>
<gene>
    <name evidence="10" type="ORF">DES36_10197</name>
</gene>
<protein>
    <recommendedName>
        <fullName evidence="8">Riboflavin transporter</fullName>
    </recommendedName>
</protein>
<dbReference type="PANTHER" id="PTHR38438">
    <property type="entry name" value="RIBOFLAVIN TRANSPORTER RIBU"/>
    <property type="match status" value="1"/>
</dbReference>
<dbReference type="GO" id="GO:0005886">
    <property type="term" value="C:plasma membrane"/>
    <property type="evidence" value="ECO:0007669"/>
    <property type="project" value="UniProtKB-SubCell"/>
</dbReference>
<dbReference type="EMBL" id="QNRX01000001">
    <property type="protein sequence ID" value="RBP70046.1"/>
    <property type="molecule type" value="Genomic_DNA"/>
</dbReference>
<evidence type="ECO:0000256" key="7">
    <source>
        <dbReference type="ARBA" id="ARBA00023136"/>
    </source>
</evidence>
<evidence type="ECO:0000313" key="11">
    <source>
        <dbReference type="Proteomes" id="UP000253490"/>
    </source>
</evidence>
<reference evidence="10 11" key="1">
    <citation type="submission" date="2018-06" db="EMBL/GenBank/DDBJ databases">
        <title>Genomic Encyclopedia of Type Strains, Phase IV (KMG-IV): sequencing the most valuable type-strain genomes for metagenomic binning, comparative biology and taxonomic classification.</title>
        <authorList>
            <person name="Goeker M."/>
        </authorList>
    </citation>
    <scope>NUCLEOTIDE SEQUENCE [LARGE SCALE GENOMIC DNA]</scope>
    <source>
        <strain evidence="10 11">DSM 22112</strain>
    </source>
</reference>
<dbReference type="InterPro" id="IPR024529">
    <property type="entry name" value="ECF_trnsprt_substrate-spec"/>
</dbReference>
<dbReference type="Pfam" id="PF12822">
    <property type="entry name" value="ECF_trnsprt"/>
    <property type="match status" value="1"/>
</dbReference>
<feature type="transmembrane region" description="Helical" evidence="9">
    <location>
        <begin position="162"/>
        <end position="186"/>
    </location>
</feature>
<evidence type="ECO:0000256" key="4">
    <source>
        <dbReference type="ARBA" id="ARBA00022475"/>
    </source>
</evidence>
<keyword evidence="6 9" id="KW-1133">Transmembrane helix</keyword>
<dbReference type="AlphaFoldDB" id="A0A366IFC6"/>
<evidence type="ECO:0000256" key="2">
    <source>
        <dbReference type="ARBA" id="ARBA00005540"/>
    </source>
</evidence>
<keyword evidence="5 9" id="KW-0812">Transmembrane</keyword>
<comment type="similarity">
    <text evidence="2 8">Belongs to the prokaryotic riboflavin transporter (P-RFT) (TC 2.A.87) family.</text>
</comment>
<evidence type="ECO:0000256" key="9">
    <source>
        <dbReference type="SAM" id="Phobius"/>
    </source>
</evidence>
<dbReference type="GO" id="GO:0032217">
    <property type="term" value="F:riboflavin transmembrane transporter activity"/>
    <property type="evidence" value="ECO:0007669"/>
    <property type="project" value="UniProtKB-UniRule"/>
</dbReference>
<dbReference type="PIRSF" id="PIRSF037778">
    <property type="entry name" value="UCP037778_transp_RibU"/>
    <property type="match status" value="1"/>
</dbReference>